<dbReference type="PROSITE" id="PS00108">
    <property type="entry name" value="PROTEIN_KINASE_ST"/>
    <property type="match status" value="1"/>
</dbReference>
<feature type="domain" description="Protein kinase" evidence="9">
    <location>
        <begin position="15"/>
        <end position="281"/>
    </location>
</feature>
<evidence type="ECO:0000256" key="4">
    <source>
        <dbReference type="ARBA" id="ARBA00022741"/>
    </source>
</evidence>
<feature type="region of interest" description="Disordered" evidence="8">
    <location>
        <begin position="309"/>
        <end position="360"/>
    </location>
</feature>
<dbReference type="RefSeq" id="WP_106238966.1">
    <property type="nucleotide sequence ID" value="NZ_JBFAIB010000042.1"/>
</dbReference>
<keyword evidence="4 7" id="KW-0547">Nucleotide-binding</keyword>
<dbReference type="Gene3D" id="3.30.200.20">
    <property type="entry name" value="Phosphorylase Kinase, domain 1"/>
    <property type="match status" value="1"/>
</dbReference>
<dbReference type="Proteomes" id="UP000238312">
    <property type="component" value="Unassembled WGS sequence"/>
</dbReference>
<evidence type="ECO:0000256" key="7">
    <source>
        <dbReference type="PROSITE-ProRule" id="PRU10141"/>
    </source>
</evidence>
<protein>
    <recommendedName>
        <fullName evidence="1">non-specific serine/threonine protein kinase</fullName>
        <ecNumber evidence="1">2.7.11.1</ecNumber>
    </recommendedName>
</protein>
<evidence type="ECO:0000259" key="9">
    <source>
        <dbReference type="PROSITE" id="PS50011"/>
    </source>
</evidence>
<gene>
    <name evidence="10" type="ORF">B0I32_105331</name>
</gene>
<dbReference type="PANTHER" id="PTHR43289:SF6">
    <property type="entry name" value="SERINE_THREONINE-PROTEIN KINASE NEKL-3"/>
    <property type="match status" value="1"/>
</dbReference>
<dbReference type="EC" id="2.7.11.1" evidence="1"/>
<reference evidence="10 11" key="1">
    <citation type="submission" date="2018-03" db="EMBL/GenBank/DDBJ databases">
        <title>Genomic Encyclopedia of Type Strains, Phase III (KMG-III): the genomes of soil and plant-associated and newly described type strains.</title>
        <authorList>
            <person name="Whitman W."/>
        </authorList>
    </citation>
    <scope>NUCLEOTIDE SEQUENCE [LARGE SCALE GENOMIC DNA]</scope>
    <source>
        <strain evidence="10 11">CGMCC 4.7104</strain>
    </source>
</reference>
<keyword evidence="6 7" id="KW-0067">ATP-binding</keyword>
<dbReference type="Gene3D" id="1.10.510.10">
    <property type="entry name" value="Transferase(Phosphotransferase) domain 1"/>
    <property type="match status" value="1"/>
</dbReference>
<dbReference type="PANTHER" id="PTHR43289">
    <property type="entry name" value="MITOGEN-ACTIVATED PROTEIN KINASE KINASE KINASE 20-RELATED"/>
    <property type="match status" value="1"/>
</dbReference>
<dbReference type="EMBL" id="PVNG01000005">
    <property type="protein sequence ID" value="PRX66891.1"/>
    <property type="molecule type" value="Genomic_DNA"/>
</dbReference>
<dbReference type="Pfam" id="PF00069">
    <property type="entry name" value="Pkinase"/>
    <property type="match status" value="1"/>
</dbReference>
<keyword evidence="3" id="KW-0808">Transferase</keyword>
<feature type="binding site" evidence="7">
    <location>
        <position position="44"/>
    </location>
    <ligand>
        <name>ATP</name>
        <dbReference type="ChEBI" id="CHEBI:30616"/>
    </ligand>
</feature>
<sequence length="508" mass="52734">MSVSRCEGWLLAGRYRLQAELGRGGMGRVWRGHDEILDRPVAIKEVTLDERPQSEREMLLSRTMTEARLAARLSHPNIATVYDVVEADERPWIVLQLVSAPTLAGVLAKRGPLPPVAVARIGLQVLDALQAAHAAGVVHRDVKPANILLDAGESHAVLTDFGLATSVERPVDLTGVGIVVGTPAFIAPERARGGPPTPQTDLWSLGVTLYTAVEGRCPFGQVGVLATISAVLTAEPAPFERAGPLAPLLANLLAKDPEQRIDTRAARRQLERICAPPTDYLPQTGDVAPAAAPSAVPTTAVPAAVPAAVPSPSADAGSSPAVVPLTGFDSTPPATPGSLLAAVPAADAPDPPSPRGRERRAHVRHVVVAAALTVGVLAASFWPEAPSDPLPAAPQPTDRLQAALTTPTPTPSPTASSATTPAATPTTSQPSRPSSEPTTVATTTSRPRTSQDQQPSTQRRSTTAGRATSSADIWVPPGQAKKATTSRDQVPPGHSAGHPGKGKGRGRR</sequence>
<proteinExistence type="predicted"/>
<dbReference type="SMART" id="SM00220">
    <property type="entry name" value="S_TKc"/>
    <property type="match status" value="1"/>
</dbReference>
<keyword evidence="5 10" id="KW-0418">Kinase</keyword>
<organism evidence="10 11">
    <name type="scientific">Nonomuraea fuscirosea</name>
    <dbReference type="NCBI Taxonomy" id="1291556"/>
    <lineage>
        <taxon>Bacteria</taxon>
        <taxon>Bacillati</taxon>
        <taxon>Actinomycetota</taxon>
        <taxon>Actinomycetes</taxon>
        <taxon>Streptosporangiales</taxon>
        <taxon>Streptosporangiaceae</taxon>
        <taxon>Nonomuraea</taxon>
    </lineage>
</organism>
<dbReference type="CDD" id="cd14014">
    <property type="entry name" value="STKc_PknB_like"/>
    <property type="match status" value="1"/>
</dbReference>
<dbReference type="GO" id="GO:0005524">
    <property type="term" value="F:ATP binding"/>
    <property type="evidence" value="ECO:0007669"/>
    <property type="project" value="UniProtKB-UniRule"/>
</dbReference>
<evidence type="ECO:0000313" key="10">
    <source>
        <dbReference type="EMBL" id="PRX66891.1"/>
    </source>
</evidence>
<evidence type="ECO:0000256" key="2">
    <source>
        <dbReference type="ARBA" id="ARBA00022527"/>
    </source>
</evidence>
<keyword evidence="2 10" id="KW-0723">Serine/threonine-protein kinase</keyword>
<dbReference type="InterPro" id="IPR011009">
    <property type="entry name" value="Kinase-like_dom_sf"/>
</dbReference>
<dbReference type="OrthoDB" id="9801841at2"/>
<dbReference type="InterPro" id="IPR008271">
    <property type="entry name" value="Ser/Thr_kinase_AS"/>
</dbReference>
<keyword evidence="11" id="KW-1185">Reference proteome</keyword>
<name>A0A2T0N3Y8_9ACTN</name>
<comment type="caution">
    <text evidence="10">The sequence shown here is derived from an EMBL/GenBank/DDBJ whole genome shotgun (WGS) entry which is preliminary data.</text>
</comment>
<evidence type="ECO:0000256" key="1">
    <source>
        <dbReference type="ARBA" id="ARBA00012513"/>
    </source>
</evidence>
<dbReference type="AlphaFoldDB" id="A0A2T0N3Y8"/>
<feature type="compositionally biased region" description="Polar residues" evidence="8">
    <location>
        <begin position="451"/>
        <end position="471"/>
    </location>
</feature>
<accession>A0A2T0N3Y8</accession>
<evidence type="ECO:0000256" key="6">
    <source>
        <dbReference type="ARBA" id="ARBA00022840"/>
    </source>
</evidence>
<dbReference type="GO" id="GO:0004674">
    <property type="term" value="F:protein serine/threonine kinase activity"/>
    <property type="evidence" value="ECO:0007669"/>
    <property type="project" value="UniProtKB-KW"/>
</dbReference>
<dbReference type="PROSITE" id="PS50011">
    <property type="entry name" value="PROTEIN_KINASE_DOM"/>
    <property type="match status" value="1"/>
</dbReference>
<dbReference type="SUPFAM" id="SSF56112">
    <property type="entry name" value="Protein kinase-like (PK-like)"/>
    <property type="match status" value="1"/>
</dbReference>
<feature type="compositionally biased region" description="Low complexity" evidence="8">
    <location>
        <begin position="309"/>
        <end position="324"/>
    </location>
</feature>
<evidence type="ECO:0000256" key="5">
    <source>
        <dbReference type="ARBA" id="ARBA00022777"/>
    </source>
</evidence>
<evidence type="ECO:0000256" key="8">
    <source>
        <dbReference type="SAM" id="MobiDB-lite"/>
    </source>
</evidence>
<evidence type="ECO:0000313" key="11">
    <source>
        <dbReference type="Proteomes" id="UP000238312"/>
    </source>
</evidence>
<feature type="region of interest" description="Disordered" evidence="8">
    <location>
        <begin position="402"/>
        <end position="508"/>
    </location>
</feature>
<dbReference type="InterPro" id="IPR000719">
    <property type="entry name" value="Prot_kinase_dom"/>
</dbReference>
<dbReference type="InterPro" id="IPR017441">
    <property type="entry name" value="Protein_kinase_ATP_BS"/>
</dbReference>
<dbReference type="PROSITE" id="PS00107">
    <property type="entry name" value="PROTEIN_KINASE_ATP"/>
    <property type="match status" value="1"/>
</dbReference>
<evidence type="ECO:0000256" key="3">
    <source>
        <dbReference type="ARBA" id="ARBA00022679"/>
    </source>
</evidence>
<feature type="compositionally biased region" description="Low complexity" evidence="8">
    <location>
        <begin position="338"/>
        <end position="348"/>
    </location>
</feature>
<feature type="compositionally biased region" description="Low complexity" evidence="8">
    <location>
        <begin position="402"/>
        <end position="450"/>
    </location>
</feature>